<dbReference type="EMBL" id="FMAC01000015">
    <property type="protein sequence ID" value="SCB37475.1"/>
    <property type="molecule type" value="Genomic_DNA"/>
</dbReference>
<sequence length="239" mass="27098">MFLDPATNFSAPSRQDADELADRIREWSHDQDTASAIAICAATTRDWLKNNKIPDQWLKTDKIFSKLCEPDKGELVEWWTPPTRYDDEVMAEGRAVLLRQRVYDYGLLHFLKQLVAATLINVPRDQDVDELLQPTSFFGFNQLLLFARLKALDPSRYQALLANPEKNISSAAVAELFGIKSANRSQLFRKKLVRFGSLGLVTSRPGMEQGRVIELGPAGEAFFVEVYLPILKQTPLQQD</sequence>
<gene>
    <name evidence="1" type="ORF">GA0061100_11512</name>
</gene>
<name>A0A1C3WC72_9HYPH</name>
<reference evidence="2" key="1">
    <citation type="submission" date="2016-08" db="EMBL/GenBank/DDBJ databases">
        <authorList>
            <person name="Varghese N."/>
            <person name="Submissions Spin"/>
        </authorList>
    </citation>
    <scope>NUCLEOTIDE SEQUENCE [LARGE SCALE GENOMIC DNA]</scope>
    <source>
        <strain evidence="2">CCBAU 57015</strain>
    </source>
</reference>
<dbReference type="RefSeq" id="WP_075856494.1">
    <property type="nucleotide sequence ID" value="NZ_FMAC01000015.1"/>
</dbReference>
<keyword evidence="2" id="KW-1185">Reference proteome</keyword>
<evidence type="ECO:0000313" key="2">
    <source>
        <dbReference type="Proteomes" id="UP000186228"/>
    </source>
</evidence>
<dbReference type="Proteomes" id="UP000186228">
    <property type="component" value="Unassembled WGS sequence"/>
</dbReference>
<accession>A0A1C3WC72</accession>
<protein>
    <submittedName>
        <fullName evidence="1">Uncharacterized protein</fullName>
    </submittedName>
</protein>
<dbReference type="AlphaFoldDB" id="A0A1C3WC72"/>
<organism evidence="1 2">
    <name type="scientific">Rhizobium hainanense</name>
    <dbReference type="NCBI Taxonomy" id="52131"/>
    <lineage>
        <taxon>Bacteria</taxon>
        <taxon>Pseudomonadati</taxon>
        <taxon>Pseudomonadota</taxon>
        <taxon>Alphaproteobacteria</taxon>
        <taxon>Hyphomicrobiales</taxon>
        <taxon>Rhizobiaceae</taxon>
        <taxon>Rhizobium/Agrobacterium group</taxon>
        <taxon>Rhizobium</taxon>
    </lineage>
</organism>
<dbReference type="STRING" id="52131.GA0061100_11512"/>
<proteinExistence type="predicted"/>
<evidence type="ECO:0000313" key="1">
    <source>
        <dbReference type="EMBL" id="SCB37475.1"/>
    </source>
</evidence>